<evidence type="ECO:0000313" key="7">
    <source>
        <dbReference type="Proteomes" id="UP000638648"/>
    </source>
</evidence>
<keyword evidence="3 6" id="KW-0067">ATP-binding</keyword>
<dbReference type="PANTHER" id="PTHR43230">
    <property type="entry name" value="ABC-TYPE DIPEPTIDE/OLIGOPEPTIDE TRANSPORT SYSTEM, ATPASE COMPONENT"/>
    <property type="match status" value="1"/>
</dbReference>
<dbReference type="SUPFAM" id="SSF52540">
    <property type="entry name" value="P-loop containing nucleoside triphosphate hydrolases"/>
    <property type="match status" value="1"/>
</dbReference>
<evidence type="ECO:0000256" key="4">
    <source>
        <dbReference type="SAM" id="MobiDB-lite"/>
    </source>
</evidence>
<comment type="caution">
    <text evidence="6">The sequence shown here is derived from an EMBL/GenBank/DDBJ whole genome shotgun (WGS) entry which is preliminary data.</text>
</comment>
<evidence type="ECO:0000313" key="6">
    <source>
        <dbReference type="EMBL" id="MBE1603689.1"/>
    </source>
</evidence>
<name>A0A927MPH5_9ACTN</name>
<dbReference type="InterPro" id="IPR003439">
    <property type="entry name" value="ABC_transporter-like_ATP-bd"/>
</dbReference>
<dbReference type="InterPro" id="IPR027417">
    <property type="entry name" value="P-loop_NTPase"/>
</dbReference>
<evidence type="ECO:0000256" key="3">
    <source>
        <dbReference type="ARBA" id="ARBA00022840"/>
    </source>
</evidence>
<dbReference type="PROSITE" id="PS50893">
    <property type="entry name" value="ABC_TRANSPORTER_2"/>
    <property type="match status" value="1"/>
</dbReference>
<dbReference type="InterPro" id="IPR017871">
    <property type="entry name" value="ABC_transporter-like_CS"/>
</dbReference>
<reference evidence="6" key="1">
    <citation type="submission" date="2020-10" db="EMBL/GenBank/DDBJ databases">
        <title>Sequencing the genomes of 1000 actinobacteria strains.</title>
        <authorList>
            <person name="Klenk H.-P."/>
        </authorList>
    </citation>
    <scope>NUCLEOTIDE SEQUENCE</scope>
    <source>
        <strain evidence="6">DSM 45354</strain>
    </source>
</reference>
<feature type="domain" description="ABC transporter" evidence="5">
    <location>
        <begin position="5"/>
        <end position="255"/>
    </location>
</feature>
<evidence type="ECO:0000256" key="1">
    <source>
        <dbReference type="ARBA" id="ARBA00022448"/>
    </source>
</evidence>
<dbReference type="Pfam" id="PF08352">
    <property type="entry name" value="oligo_HPY"/>
    <property type="match status" value="1"/>
</dbReference>
<dbReference type="NCBIfam" id="TIGR01727">
    <property type="entry name" value="oligo_HPY"/>
    <property type="match status" value="1"/>
</dbReference>
<dbReference type="Gene3D" id="3.40.50.300">
    <property type="entry name" value="P-loop containing nucleotide triphosphate hydrolases"/>
    <property type="match status" value="1"/>
</dbReference>
<evidence type="ECO:0000256" key="2">
    <source>
        <dbReference type="ARBA" id="ARBA00022741"/>
    </source>
</evidence>
<dbReference type="EMBL" id="JADBEM010000001">
    <property type="protein sequence ID" value="MBE1603689.1"/>
    <property type="molecule type" value="Genomic_DNA"/>
</dbReference>
<dbReference type="PANTHER" id="PTHR43230:SF3">
    <property type="entry name" value="ABC-TYPE DIPEPTIDE_OLIGOPEPTIDE TRANSPORT SYSTEM, ATPASE COMPONENT"/>
    <property type="match status" value="1"/>
</dbReference>
<keyword evidence="2" id="KW-0547">Nucleotide-binding</keyword>
<feature type="region of interest" description="Disordered" evidence="4">
    <location>
        <begin position="262"/>
        <end position="281"/>
    </location>
</feature>
<keyword evidence="7" id="KW-1185">Reference proteome</keyword>
<dbReference type="SMART" id="SM00382">
    <property type="entry name" value="AAA"/>
    <property type="match status" value="1"/>
</dbReference>
<gene>
    <name evidence="6" type="ORF">HEB94_000537</name>
</gene>
<dbReference type="Pfam" id="PF00005">
    <property type="entry name" value="ABC_tran"/>
    <property type="match status" value="1"/>
</dbReference>
<organism evidence="6 7">
    <name type="scientific">Actinopolymorpha pittospori</name>
    <dbReference type="NCBI Taxonomy" id="648752"/>
    <lineage>
        <taxon>Bacteria</taxon>
        <taxon>Bacillati</taxon>
        <taxon>Actinomycetota</taxon>
        <taxon>Actinomycetes</taxon>
        <taxon>Propionibacteriales</taxon>
        <taxon>Actinopolymorphaceae</taxon>
        <taxon>Actinopolymorpha</taxon>
    </lineage>
</organism>
<dbReference type="GO" id="GO:0005524">
    <property type="term" value="F:ATP binding"/>
    <property type="evidence" value="ECO:0007669"/>
    <property type="project" value="UniProtKB-KW"/>
</dbReference>
<sequence length="343" mass="37626">MGVLMEVREVSKRFGGGVFGGRHVVGLDGVSFTVDEEHPSITTVVGESGSGKTTFARLMLGVTSPTSGEVLYRGTDIARLSKAQRKRFRRDVQVVFQDPYDVYNPFYKVDHVLKTTVARFGLARSGDASDELIEEALTAIGLRPESTLGRYPHQLSGGQRQRIMVARALLVRPALIVADEPVSMVDASMRASILRTLRRLKTDFGISVVYITHDLTTAYQVGDQMIVLYKGMVAEAGNVDSVVHDPKHPYTQLLLRSVPLPDPDAGWSGDTKPTRPRRAPGGESCAFVDRCGFAMDVCVERMPPLYRTEPHRTAACFRYEGAPVMARGELRDVLTARAEAEGG</sequence>
<keyword evidence="1" id="KW-0813">Transport</keyword>
<protein>
    <submittedName>
        <fullName evidence="6">Peptide/nickel transport system ATP-binding protein</fullName>
    </submittedName>
</protein>
<dbReference type="CDD" id="cd03257">
    <property type="entry name" value="ABC_NikE_OppD_transporters"/>
    <property type="match status" value="1"/>
</dbReference>
<accession>A0A927MPH5</accession>
<dbReference type="RefSeq" id="WP_192748438.1">
    <property type="nucleotide sequence ID" value="NZ_BAABJL010000050.1"/>
</dbReference>
<evidence type="ECO:0000259" key="5">
    <source>
        <dbReference type="PROSITE" id="PS50893"/>
    </source>
</evidence>
<dbReference type="InterPro" id="IPR013563">
    <property type="entry name" value="Oligopep_ABC_C"/>
</dbReference>
<dbReference type="InterPro" id="IPR003593">
    <property type="entry name" value="AAA+_ATPase"/>
</dbReference>
<proteinExistence type="predicted"/>
<dbReference type="Proteomes" id="UP000638648">
    <property type="component" value="Unassembled WGS sequence"/>
</dbReference>
<dbReference type="GO" id="GO:0015833">
    <property type="term" value="P:peptide transport"/>
    <property type="evidence" value="ECO:0007669"/>
    <property type="project" value="InterPro"/>
</dbReference>
<dbReference type="PROSITE" id="PS00211">
    <property type="entry name" value="ABC_TRANSPORTER_1"/>
    <property type="match status" value="1"/>
</dbReference>
<dbReference type="GO" id="GO:0016887">
    <property type="term" value="F:ATP hydrolysis activity"/>
    <property type="evidence" value="ECO:0007669"/>
    <property type="project" value="InterPro"/>
</dbReference>
<dbReference type="AlphaFoldDB" id="A0A927MPH5"/>